<keyword evidence="2" id="KW-0732">Signal</keyword>
<organism evidence="4 5">
    <name type="scientific">Fodinibius halophilus</name>
    <dbReference type="NCBI Taxonomy" id="1736908"/>
    <lineage>
        <taxon>Bacteria</taxon>
        <taxon>Pseudomonadati</taxon>
        <taxon>Balneolota</taxon>
        <taxon>Balneolia</taxon>
        <taxon>Balneolales</taxon>
        <taxon>Balneolaceae</taxon>
        <taxon>Fodinibius</taxon>
    </lineage>
</organism>
<dbReference type="Gene3D" id="1.10.287.470">
    <property type="entry name" value="Helix hairpin bin"/>
    <property type="match status" value="1"/>
</dbReference>
<dbReference type="SUPFAM" id="SSF111369">
    <property type="entry name" value="HlyD-like secretion proteins"/>
    <property type="match status" value="2"/>
</dbReference>
<keyword evidence="1" id="KW-0175">Coiled coil</keyword>
<feature type="coiled-coil region" evidence="1">
    <location>
        <begin position="109"/>
        <end position="160"/>
    </location>
</feature>
<dbReference type="InterPro" id="IPR058625">
    <property type="entry name" value="MdtA-like_BSH"/>
</dbReference>
<dbReference type="Gene3D" id="2.40.50.100">
    <property type="match status" value="1"/>
</dbReference>
<dbReference type="PROSITE" id="PS51257">
    <property type="entry name" value="PROKAR_LIPOPROTEIN"/>
    <property type="match status" value="1"/>
</dbReference>
<accession>A0A6M1T3F9</accession>
<evidence type="ECO:0000313" key="5">
    <source>
        <dbReference type="Proteomes" id="UP000479132"/>
    </source>
</evidence>
<dbReference type="PANTHER" id="PTHR30438:SF2">
    <property type="entry name" value="MEMBRANE PROTEIN"/>
    <property type="match status" value="1"/>
</dbReference>
<evidence type="ECO:0000256" key="1">
    <source>
        <dbReference type="SAM" id="Coils"/>
    </source>
</evidence>
<evidence type="ECO:0000259" key="3">
    <source>
        <dbReference type="Pfam" id="PF25917"/>
    </source>
</evidence>
<reference evidence="4 5" key="1">
    <citation type="submission" date="2020-02" db="EMBL/GenBank/DDBJ databases">
        <title>Aliifodinibius halophilus 2W32, complete genome.</title>
        <authorList>
            <person name="Li Y."/>
            <person name="Wu S."/>
        </authorList>
    </citation>
    <scope>NUCLEOTIDE SEQUENCE [LARGE SCALE GENOMIC DNA]</scope>
    <source>
        <strain evidence="4 5">2W32</strain>
    </source>
</reference>
<feature type="chain" id="PRO_5026998814" evidence="2">
    <location>
        <begin position="22"/>
        <end position="319"/>
    </location>
</feature>
<feature type="signal peptide" evidence="2">
    <location>
        <begin position="1"/>
        <end position="21"/>
    </location>
</feature>
<sequence>MNIRNNILALTVLMLLVSACGNTEQEALQGKFKRETLELTTKVPGRIIELKVEEGDVVHKGDTLAVLDIPEVEAKLQQAEGAWLSAKSQHDMAVNGATSEQKEQVDAVYQAAKEQFEFLKKTMQRMSEMYNDSLISAQKYDEVMAKFKGAKAQYEQARAKKEEVLVGVRTEKVRITRGQLNRAEGALEEATIAYDERYIVAPATMDIQTISLDEGELALAGYSIFTGYRLKAPYLRFTVAESKLGNFKTGTSYNVKDPYTEKQFTAKLVSVKQLAAYANKTSSYPNYSLGEAVYELKMIPASTEQLNDIYTNTTILLNQ</sequence>
<name>A0A6M1T3F9_9BACT</name>
<keyword evidence="5" id="KW-1185">Reference proteome</keyword>
<protein>
    <submittedName>
        <fullName evidence="4">Biotin/lipoyl-binding protein</fullName>
    </submittedName>
</protein>
<dbReference type="AlphaFoldDB" id="A0A6M1T3F9"/>
<dbReference type="PANTHER" id="PTHR30438">
    <property type="entry name" value="36 KDA ANTIGEN-RELATED"/>
    <property type="match status" value="1"/>
</dbReference>
<evidence type="ECO:0000313" key="4">
    <source>
        <dbReference type="EMBL" id="NGP87163.1"/>
    </source>
</evidence>
<dbReference type="RefSeq" id="WP_165265666.1">
    <property type="nucleotide sequence ID" value="NZ_JAALLS010000002.1"/>
</dbReference>
<feature type="domain" description="Multidrug resistance protein MdtA-like barrel-sandwich hybrid" evidence="3">
    <location>
        <begin position="36"/>
        <end position="221"/>
    </location>
</feature>
<comment type="caution">
    <text evidence="4">The sequence shown here is derived from an EMBL/GenBank/DDBJ whole genome shotgun (WGS) entry which is preliminary data.</text>
</comment>
<proteinExistence type="predicted"/>
<gene>
    <name evidence="4" type="ORF">G3569_02250</name>
</gene>
<dbReference type="Pfam" id="PF25917">
    <property type="entry name" value="BSH_RND"/>
    <property type="match status" value="1"/>
</dbReference>
<dbReference type="GO" id="GO:0005886">
    <property type="term" value="C:plasma membrane"/>
    <property type="evidence" value="ECO:0007669"/>
    <property type="project" value="TreeGrafter"/>
</dbReference>
<dbReference type="EMBL" id="JAALLS010000002">
    <property type="protein sequence ID" value="NGP87163.1"/>
    <property type="molecule type" value="Genomic_DNA"/>
</dbReference>
<evidence type="ECO:0000256" key="2">
    <source>
        <dbReference type="SAM" id="SignalP"/>
    </source>
</evidence>
<dbReference type="Proteomes" id="UP000479132">
    <property type="component" value="Unassembled WGS sequence"/>
</dbReference>